<dbReference type="EMBL" id="CAADFP010000285">
    <property type="protein sequence ID" value="VFK34620.1"/>
    <property type="molecule type" value="Genomic_DNA"/>
</dbReference>
<dbReference type="EMBL" id="CAADFM010000249">
    <property type="protein sequence ID" value="VFK20154.1"/>
    <property type="molecule type" value="Genomic_DNA"/>
</dbReference>
<evidence type="ECO:0000256" key="1">
    <source>
        <dbReference type="SAM" id="Phobius"/>
    </source>
</evidence>
<sequence>MNMPIGESSSEDLRRMLKHVPKWLLVIVVTCVLGLYTYAIVTERPVAFWPPSIGCPSGHSCQSDLDCQDECKDDKYISRTKAIEKFPKQVQQKTLTETASQVLSLIEANKRKDSDLTKLKNKIEGLEGNFLYRLLSFHRDAGCFGDSLNFTYLRNDEQARTCEKKAALAKRFLGFLAEIRFYDGSIEESPTIAEKQLTKYQES</sequence>
<proteinExistence type="predicted"/>
<name>A0A450WT25_9GAMM</name>
<accession>A0A450WT25</accession>
<keyword evidence="1" id="KW-0472">Membrane</keyword>
<protein>
    <submittedName>
        <fullName evidence="2">Uncharacterized protein</fullName>
    </submittedName>
</protein>
<reference evidence="2" key="1">
    <citation type="submission" date="2019-02" db="EMBL/GenBank/DDBJ databases">
        <authorList>
            <person name="Gruber-Vodicka R. H."/>
            <person name="Seah K. B. B."/>
        </authorList>
    </citation>
    <scope>NUCLEOTIDE SEQUENCE</scope>
    <source>
        <strain evidence="2">BECK_S312</strain>
        <strain evidence="3">BECK_S426</strain>
    </source>
</reference>
<keyword evidence="1" id="KW-0812">Transmembrane</keyword>
<evidence type="ECO:0000313" key="3">
    <source>
        <dbReference type="EMBL" id="VFK34620.1"/>
    </source>
</evidence>
<gene>
    <name evidence="2" type="ORF">BECKLPF1236A_GA0070988_102494</name>
    <name evidence="3" type="ORF">BECKLPF1236C_GA0070990_102853</name>
</gene>
<organism evidence="2">
    <name type="scientific">Candidatus Kentrum sp. LPFa</name>
    <dbReference type="NCBI Taxonomy" id="2126335"/>
    <lineage>
        <taxon>Bacteria</taxon>
        <taxon>Pseudomonadati</taxon>
        <taxon>Pseudomonadota</taxon>
        <taxon>Gammaproteobacteria</taxon>
        <taxon>Candidatus Kentrum</taxon>
    </lineage>
</organism>
<evidence type="ECO:0000313" key="2">
    <source>
        <dbReference type="EMBL" id="VFK20154.1"/>
    </source>
</evidence>
<feature type="transmembrane region" description="Helical" evidence="1">
    <location>
        <begin position="23"/>
        <end position="41"/>
    </location>
</feature>
<keyword evidence="1" id="KW-1133">Transmembrane helix</keyword>
<dbReference type="AlphaFoldDB" id="A0A450WT25"/>